<evidence type="ECO:0000313" key="8">
    <source>
        <dbReference type="Proteomes" id="UP000285865"/>
    </source>
</evidence>
<dbReference type="InterPro" id="IPR002577">
    <property type="entry name" value="HTH_HxlR"/>
</dbReference>
<reference evidence="7 8" key="1">
    <citation type="submission" date="2018-08" db="EMBL/GenBank/DDBJ databases">
        <title>A genome reference for cultivated species of the human gut microbiota.</title>
        <authorList>
            <person name="Zou Y."/>
            <person name="Xue W."/>
            <person name="Luo G."/>
        </authorList>
    </citation>
    <scope>NUCLEOTIDE SEQUENCE [LARGE SCALE GENOMIC DNA]</scope>
    <source>
        <strain evidence="6 7">AF36-2BH</strain>
        <strain evidence="5 8">AM16-11</strain>
    </source>
</reference>
<evidence type="ECO:0000256" key="3">
    <source>
        <dbReference type="ARBA" id="ARBA00023163"/>
    </source>
</evidence>
<keyword evidence="2" id="KW-0238">DNA-binding</keyword>
<organism evidence="6 7">
    <name type="scientific">Agathobacter rectalis</name>
    <dbReference type="NCBI Taxonomy" id="39491"/>
    <lineage>
        <taxon>Bacteria</taxon>
        <taxon>Bacillati</taxon>
        <taxon>Bacillota</taxon>
        <taxon>Clostridia</taxon>
        <taxon>Lachnospirales</taxon>
        <taxon>Lachnospiraceae</taxon>
        <taxon>Agathobacter</taxon>
    </lineage>
</organism>
<name>A0A396FN60_9FIRM</name>
<evidence type="ECO:0000313" key="6">
    <source>
        <dbReference type="EMBL" id="RHL81877.1"/>
    </source>
</evidence>
<dbReference type="InterPro" id="IPR036388">
    <property type="entry name" value="WH-like_DNA-bd_sf"/>
</dbReference>
<dbReference type="SUPFAM" id="SSF46785">
    <property type="entry name" value="Winged helix' DNA-binding domain"/>
    <property type="match status" value="1"/>
</dbReference>
<dbReference type="Proteomes" id="UP000266698">
    <property type="component" value="Unassembled WGS sequence"/>
</dbReference>
<keyword evidence="3" id="KW-0804">Transcription</keyword>
<dbReference type="AlphaFoldDB" id="A0A396FN60"/>
<accession>A0A396FN60</accession>
<keyword evidence="1" id="KW-0805">Transcription regulation</keyword>
<dbReference type="PANTHER" id="PTHR33204:SF29">
    <property type="entry name" value="TRANSCRIPTIONAL REGULATOR"/>
    <property type="match status" value="1"/>
</dbReference>
<dbReference type="GO" id="GO:0003677">
    <property type="term" value="F:DNA binding"/>
    <property type="evidence" value="ECO:0007669"/>
    <property type="project" value="UniProtKB-KW"/>
</dbReference>
<sequence>MQNKYNCPVDATISKIGGKYKAVILYHLGSDTLRYNQIRKKIPAITDKMLAQQLRELENDNLIIKKIYPVIPPKTEYSLSELGKTLIPLLDSMCEWGQQFMLDD</sequence>
<evidence type="ECO:0000256" key="2">
    <source>
        <dbReference type="ARBA" id="ARBA00023125"/>
    </source>
</evidence>
<proteinExistence type="predicted"/>
<dbReference type="Proteomes" id="UP000285865">
    <property type="component" value="Unassembled WGS sequence"/>
</dbReference>
<evidence type="ECO:0000256" key="1">
    <source>
        <dbReference type="ARBA" id="ARBA00023015"/>
    </source>
</evidence>
<dbReference type="Pfam" id="PF01638">
    <property type="entry name" value="HxlR"/>
    <property type="match status" value="1"/>
</dbReference>
<dbReference type="Gene3D" id="1.10.10.10">
    <property type="entry name" value="Winged helix-like DNA-binding domain superfamily/Winged helix DNA-binding domain"/>
    <property type="match status" value="1"/>
</dbReference>
<dbReference type="PROSITE" id="PS51118">
    <property type="entry name" value="HTH_HXLR"/>
    <property type="match status" value="1"/>
</dbReference>
<dbReference type="InterPro" id="IPR036390">
    <property type="entry name" value="WH_DNA-bd_sf"/>
</dbReference>
<dbReference type="PANTHER" id="PTHR33204">
    <property type="entry name" value="TRANSCRIPTIONAL REGULATOR, MARR FAMILY"/>
    <property type="match status" value="1"/>
</dbReference>
<dbReference type="EMBL" id="QRPB01000003">
    <property type="protein sequence ID" value="RHL81877.1"/>
    <property type="molecule type" value="Genomic_DNA"/>
</dbReference>
<dbReference type="RefSeq" id="WP_118257548.1">
    <property type="nucleotide sequence ID" value="NZ_QRKN01000004.1"/>
</dbReference>
<dbReference type="EMBL" id="QRKN01000004">
    <property type="protein sequence ID" value="RHI23115.1"/>
    <property type="molecule type" value="Genomic_DNA"/>
</dbReference>
<gene>
    <name evidence="6" type="ORF">DW001_02760</name>
    <name evidence="5" type="ORF">DW172_06990</name>
</gene>
<evidence type="ECO:0000313" key="5">
    <source>
        <dbReference type="EMBL" id="RHI23115.1"/>
    </source>
</evidence>
<protein>
    <submittedName>
        <fullName evidence="6">Transcriptional regulator</fullName>
    </submittedName>
</protein>
<evidence type="ECO:0000259" key="4">
    <source>
        <dbReference type="PROSITE" id="PS51118"/>
    </source>
</evidence>
<comment type="caution">
    <text evidence="6">The sequence shown here is derived from an EMBL/GenBank/DDBJ whole genome shotgun (WGS) entry which is preliminary data.</text>
</comment>
<evidence type="ECO:0000313" key="7">
    <source>
        <dbReference type="Proteomes" id="UP000266698"/>
    </source>
</evidence>
<feature type="domain" description="HTH hxlR-type" evidence="4">
    <location>
        <begin position="7"/>
        <end position="104"/>
    </location>
</feature>